<dbReference type="Proteomes" id="UP000499080">
    <property type="component" value="Unassembled WGS sequence"/>
</dbReference>
<accession>A0A4Y2MV33</accession>
<evidence type="ECO:0000313" key="2">
    <source>
        <dbReference type="EMBL" id="GBN30379.1"/>
    </source>
</evidence>
<dbReference type="AlphaFoldDB" id="A0A4Y2MV33"/>
<dbReference type="EMBL" id="BGPR01007905">
    <property type="protein sequence ID" value="GBN30379.1"/>
    <property type="molecule type" value="Genomic_DNA"/>
</dbReference>
<proteinExistence type="predicted"/>
<name>A0A4Y2MV33_ARAVE</name>
<organism evidence="2 3">
    <name type="scientific">Araneus ventricosus</name>
    <name type="common">Orbweaver spider</name>
    <name type="synonym">Epeira ventricosa</name>
    <dbReference type="NCBI Taxonomy" id="182803"/>
    <lineage>
        <taxon>Eukaryota</taxon>
        <taxon>Metazoa</taxon>
        <taxon>Ecdysozoa</taxon>
        <taxon>Arthropoda</taxon>
        <taxon>Chelicerata</taxon>
        <taxon>Arachnida</taxon>
        <taxon>Araneae</taxon>
        <taxon>Araneomorphae</taxon>
        <taxon>Entelegynae</taxon>
        <taxon>Araneoidea</taxon>
        <taxon>Araneidae</taxon>
        <taxon>Araneus</taxon>
    </lineage>
</organism>
<evidence type="ECO:0000256" key="1">
    <source>
        <dbReference type="SAM" id="MobiDB-lite"/>
    </source>
</evidence>
<keyword evidence="3" id="KW-1185">Reference proteome</keyword>
<feature type="region of interest" description="Disordered" evidence="1">
    <location>
        <begin position="1"/>
        <end position="21"/>
    </location>
</feature>
<evidence type="ECO:0000313" key="3">
    <source>
        <dbReference type="Proteomes" id="UP000499080"/>
    </source>
</evidence>
<reference evidence="2 3" key="1">
    <citation type="journal article" date="2019" name="Sci. Rep.">
        <title>Orb-weaving spider Araneus ventricosus genome elucidates the spidroin gene catalogue.</title>
        <authorList>
            <person name="Kono N."/>
            <person name="Nakamura H."/>
            <person name="Ohtoshi R."/>
            <person name="Moran D.A.P."/>
            <person name="Shinohara A."/>
            <person name="Yoshida Y."/>
            <person name="Fujiwara M."/>
            <person name="Mori M."/>
            <person name="Tomita M."/>
            <person name="Arakawa K."/>
        </authorList>
    </citation>
    <scope>NUCLEOTIDE SEQUENCE [LARGE SCALE GENOMIC DNA]</scope>
</reference>
<feature type="compositionally biased region" description="Basic and acidic residues" evidence="1">
    <location>
        <begin position="12"/>
        <end position="21"/>
    </location>
</feature>
<sequence length="92" mass="10572">MSPCPMPLRQPNRLDGHGTHTPTEEIKEIVLTKTFPYISRIKILPHDVNEMYESPTEPTTCYSECLSGSHRVILERHPPKICSTVQLCWKKV</sequence>
<protein>
    <submittedName>
        <fullName evidence="2">Uncharacterized protein</fullName>
    </submittedName>
</protein>
<comment type="caution">
    <text evidence="2">The sequence shown here is derived from an EMBL/GenBank/DDBJ whole genome shotgun (WGS) entry which is preliminary data.</text>
</comment>
<gene>
    <name evidence="2" type="ORF">AVEN_231394_1</name>
</gene>